<dbReference type="AlphaFoldDB" id="A0A0E9NDJ0"/>
<evidence type="ECO:0000256" key="1">
    <source>
        <dbReference type="SAM" id="MobiDB-lite"/>
    </source>
</evidence>
<feature type="compositionally biased region" description="Basic residues" evidence="1">
    <location>
        <begin position="17"/>
        <end position="31"/>
    </location>
</feature>
<dbReference type="SUPFAM" id="SSF50685">
    <property type="entry name" value="Barwin-like endoglucanases"/>
    <property type="match status" value="1"/>
</dbReference>
<dbReference type="CDD" id="cd22278">
    <property type="entry name" value="DPBB_GH45_endoglucanase"/>
    <property type="match status" value="1"/>
</dbReference>
<reference evidence="2 3" key="3">
    <citation type="journal article" date="2015" name="Genome Announc.">
        <title>Draft Genome Sequence of the Archiascomycetous Yeast Saitoella complicata.</title>
        <authorList>
            <person name="Yamauchi K."/>
            <person name="Kondo S."/>
            <person name="Hamamoto M."/>
            <person name="Takahashi Y."/>
            <person name="Ogura Y."/>
            <person name="Hayashi T."/>
            <person name="Nishida H."/>
        </authorList>
    </citation>
    <scope>NUCLEOTIDE SEQUENCE [LARGE SCALE GENOMIC DNA]</scope>
    <source>
        <strain evidence="2 3">NRRL Y-17804</strain>
    </source>
</reference>
<dbReference type="STRING" id="698492.A0A0E9NDJ0"/>
<dbReference type="EMBL" id="BACD03000011">
    <property type="protein sequence ID" value="GAO47899.1"/>
    <property type="molecule type" value="Genomic_DNA"/>
</dbReference>
<proteinExistence type="predicted"/>
<dbReference type="Pfam" id="PF22514">
    <property type="entry name" value="EXPB1_D1"/>
    <property type="match status" value="1"/>
</dbReference>
<dbReference type="InterPro" id="IPR036908">
    <property type="entry name" value="RlpA-like_sf"/>
</dbReference>
<protein>
    <recommendedName>
        <fullName evidence="4">Expansin-like EG45 domain-containing protein</fullName>
    </recommendedName>
</protein>
<sequence>MATARNSPTPSALLSTNRHHSSSSFRMRSRTPRNPISAGELLPPQSQPPFIDKISVVYTSSTAKLCSLCTDARLRSIQAIRARKASRMGRELGGDPHLEAAIWMLASGKGPLHKGVATAASAPAGLGCETLHKRQRTPMFGRRYRIAGRATFGNRSLTQSFFLLDHRPTTMRILDVLLGTALMGALVSAKPLHEHHALSKRATTCSNLVVDDYNSASQLASGVNDLGFKTNSDGTAALSIVTSGSGGKLQIVPKKGGHFFSNLKCQAVSGYSGLQFSVAGPSGASVQVVVHYFNSASTCAPYGTANYKSATYTITGLSSNAKRISIPWTTLGISSTDIVSQVYLENFSVAEQTYSVWQLALTCIPPAQTTVKAATCTSAASGNYGLIDDFNVVKSTNDLGGATGDDGTCSSAAVVSGKNKIQIVPKSTTSSYWYSDVGCQSLTKFTGVQFSLAGPSGGAVTVELEYYASSSACSSGSSVKYVTWTATGLSSNAKRISIPFNQVGIDPTTNVLSSIKLKSFSSTGTFTVWQLALTCPATPTTTSSVRSSTTSRAASSSSVRVSSSSSAVRSSSSAVSSVVSSASSSAQYPAYTGVTYPDTPLSFAASDYSSPGKYFQPQTGPGSKILNGTCTWYTGCNSQNGCGKQPVKGYTAALSSYLFGSAAGYGSACGRCFKLQGYEDPFQPGVVLGTPAVVVKVTDKCPAGSLDPLCSQTEETPLNSYGALANFDLCKDTGSFPAFFDPAHDMVLCSWYEVDCVEWEGIDGGFGSTNATDYWGGYGCLAGDSADFWPEQDGCPNNGEAQHYCDIHSCSSSAASSASASASASASGSASSNVRSTAASSTVASVTATVTPL</sequence>
<feature type="region of interest" description="Disordered" evidence="1">
    <location>
        <begin position="1"/>
        <end position="44"/>
    </location>
</feature>
<evidence type="ECO:0000313" key="3">
    <source>
        <dbReference type="Proteomes" id="UP000033140"/>
    </source>
</evidence>
<reference evidence="2 3" key="2">
    <citation type="journal article" date="2014" name="J. Gen. Appl. Microbiol.">
        <title>The early diverging ascomycetous budding yeast Saitoella complicata has three histone deacetylases belonging to the Clr6, Hos2, and Rpd3 lineages.</title>
        <authorList>
            <person name="Nishida H."/>
            <person name="Matsumoto T."/>
            <person name="Kondo S."/>
            <person name="Hamamoto M."/>
            <person name="Yoshikawa H."/>
        </authorList>
    </citation>
    <scope>NUCLEOTIDE SEQUENCE [LARGE SCALE GENOMIC DNA]</scope>
    <source>
        <strain evidence="2 3">NRRL Y-17804</strain>
    </source>
</reference>
<evidence type="ECO:0008006" key="4">
    <source>
        <dbReference type="Google" id="ProtNLM"/>
    </source>
</evidence>
<evidence type="ECO:0000313" key="2">
    <source>
        <dbReference type="EMBL" id="GAO47899.1"/>
    </source>
</evidence>
<keyword evidence="3" id="KW-1185">Reference proteome</keyword>
<reference evidence="2 3" key="1">
    <citation type="journal article" date="2011" name="J. Gen. Appl. Microbiol.">
        <title>Draft genome sequencing of the enigmatic yeast Saitoella complicata.</title>
        <authorList>
            <person name="Nishida H."/>
            <person name="Hamamoto M."/>
            <person name="Sugiyama J."/>
        </authorList>
    </citation>
    <scope>NUCLEOTIDE SEQUENCE [LARGE SCALE GENOMIC DNA]</scope>
    <source>
        <strain evidence="2 3">NRRL Y-17804</strain>
    </source>
</reference>
<name>A0A0E9NDJ0_SAICN</name>
<organism evidence="2 3">
    <name type="scientific">Saitoella complicata (strain BCRC 22490 / CBS 7301 / JCM 7358 / NBRC 10748 / NRRL Y-17804)</name>
    <dbReference type="NCBI Taxonomy" id="698492"/>
    <lineage>
        <taxon>Eukaryota</taxon>
        <taxon>Fungi</taxon>
        <taxon>Dikarya</taxon>
        <taxon>Ascomycota</taxon>
        <taxon>Taphrinomycotina</taxon>
        <taxon>Taphrinomycotina incertae sedis</taxon>
        <taxon>Saitoella</taxon>
    </lineage>
</organism>
<accession>A0A0E9NDJ0</accession>
<comment type="caution">
    <text evidence="2">The sequence shown here is derived from an EMBL/GenBank/DDBJ whole genome shotgun (WGS) entry which is preliminary data.</text>
</comment>
<feature type="compositionally biased region" description="Polar residues" evidence="1">
    <location>
        <begin position="1"/>
        <end position="16"/>
    </location>
</feature>
<gene>
    <name evidence="2" type="ORF">G7K_2095-t1</name>
</gene>
<dbReference type="Proteomes" id="UP000033140">
    <property type="component" value="Unassembled WGS sequence"/>
</dbReference>
<dbReference type="Gene3D" id="2.40.40.10">
    <property type="entry name" value="RlpA-like domain"/>
    <property type="match status" value="1"/>
</dbReference>